<accession>A0A9D7T7J0</accession>
<dbReference type="InterPro" id="IPR041657">
    <property type="entry name" value="HTH_17"/>
</dbReference>
<evidence type="ECO:0000259" key="2">
    <source>
        <dbReference type="Pfam" id="PF12728"/>
    </source>
</evidence>
<dbReference type="InterPro" id="IPR010093">
    <property type="entry name" value="SinI_DNA-bd"/>
</dbReference>
<dbReference type="EMBL" id="JADKGK010000007">
    <property type="protein sequence ID" value="MBL0003011.1"/>
    <property type="molecule type" value="Genomic_DNA"/>
</dbReference>
<dbReference type="NCBIfam" id="TIGR01764">
    <property type="entry name" value="excise"/>
    <property type="match status" value="1"/>
</dbReference>
<dbReference type="AlphaFoldDB" id="A0A9D7T7J0"/>
<feature type="domain" description="Helix-turn-helix" evidence="2">
    <location>
        <begin position="81"/>
        <end position="128"/>
    </location>
</feature>
<name>A0A9D7T7J0_9MICO</name>
<comment type="caution">
    <text evidence="3">The sequence shown here is derived from an EMBL/GenBank/DDBJ whole genome shotgun (WGS) entry which is preliminary data.</text>
</comment>
<dbReference type="Pfam" id="PF12728">
    <property type="entry name" value="HTH_17"/>
    <property type="match status" value="1"/>
</dbReference>
<dbReference type="GO" id="GO:0003677">
    <property type="term" value="F:DNA binding"/>
    <property type="evidence" value="ECO:0007669"/>
    <property type="project" value="InterPro"/>
</dbReference>
<dbReference type="Proteomes" id="UP000886632">
    <property type="component" value="Unassembled WGS sequence"/>
</dbReference>
<evidence type="ECO:0000313" key="4">
    <source>
        <dbReference type="Proteomes" id="UP000886632"/>
    </source>
</evidence>
<evidence type="ECO:0000313" key="3">
    <source>
        <dbReference type="EMBL" id="MBL0003011.1"/>
    </source>
</evidence>
<proteinExistence type="predicted"/>
<sequence length="184" mass="19960">MKTATLGAQTYLPEPEDEAASASLAAMLTVVAPQGADQAVLVTRNGTAIPLPPQVHEILLKVAEALATGMSVTVAPLHARLTTQEAADFLGISRPTLVRMLEAGKLPMTKPGRHRFVMLRDLLDFREEECRVRNEALGRMIDSAEHDDLYTKTDGARLMRTSVVSGERAGRPVERENSTDLTDA</sequence>
<feature type="region of interest" description="Disordered" evidence="1">
    <location>
        <begin position="164"/>
        <end position="184"/>
    </location>
</feature>
<dbReference type="InterPro" id="IPR009061">
    <property type="entry name" value="DNA-bd_dom_put_sf"/>
</dbReference>
<evidence type="ECO:0000256" key="1">
    <source>
        <dbReference type="SAM" id="MobiDB-lite"/>
    </source>
</evidence>
<organism evidence="3 4">
    <name type="scientific">Candidatus Phosphoribacter hodrii</name>
    <dbReference type="NCBI Taxonomy" id="2953743"/>
    <lineage>
        <taxon>Bacteria</taxon>
        <taxon>Bacillati</taxon>
        <taxon>Actinomycetota</taxon>
        <taxon>Actinomycetes</taxon>
        <taxon>Micrococcales</taxon>
        <taxon>Dermatophilaceae</taxon>
        <taxon>Candidatus Phosphoribacter</taxon>
    </lineage>
</organism>
<gene>
    <name evidence="3" type="ORF">IPP00_03120</name>
</gene>
<reference evidence="3" key="1">
    <citation type="submission" date="2020-10" db="EMBL/GenBank/DDBJ databases">
        <title>Connecting structure to function with the recovery of over 1000 high-quality activated sludge metagenome-assembled genomes encoding full-length rRNA genes using long-read sequencing.</title>
        <authorList>
            <person name="Singleton C.M."/>
            <person name="Petriglieri F."/>
            <person name="Kristensen J.M."/>
            <person name="Kirkegaard R.H."/>
            <person name="Michaelsen T.Y."/>
            <person name="Andersen M.H."/>
            <person name="Karst S.M."/>
            <person name="Dueholm M.S."/>
            <person name="Nielsen P.H."/>
            <person name="Albertsen M."/>
        </authorList>
    </citation>
    <scope>NUCLEOTIDE SEQUENCE</scope>
    <source>
        <strain evidence="3">Ribe_18-Q3-R11-54_MAXAC.001</strain>
    </source>
</reference>
<dbReference type="SUPFAM" id="SSF46955">
    <property type="entry name" value="Putative DNA-binding domain"/>
    <property type="match status" value="1"/>
</dbReference>
<feature type="compositionally biased region" description="Basic and acidic residues" evidence="1">
    <location>
        <begin position="168"/>
        <end position="178"/>
    </location>
</feature>
<protein>
    <submittedName>
        <fullName evidence="3">Helix-turn-helix domain-containing protein</fullName>
    </submittedName>
</protein>